<name>A0A919H6K6_9ACTN</name>
<organism evidence="1 2">
    <name type="scientific">Streptomyces xanthophaeus</name>
    <dbReference type="NCBI Taxonomy" id="67385"/>
    <lineage>
        <taxon>Bacteria</taxon>
        <taxon>Bacillati</taxon>
        <taxon>Actinomycetota</taxon>
        <taxon>Actinomycetes</taxon>
        <taxon>Kitasatosporales</taxon>
        <taxon>Streptomycetaceae</taxon>
        <taxon>Streptomyces</taxon>
    </lineage>
</organism>
<protein>
    <submittedName>
        <fullName evidence="1">Uncharacterized protein</fullName>
    </submittedName>
</protein>
<dbReference type="RefSeq" id="WP_031145607.1">
    <property type="nucleotide sequence ID" value="NZ_JBEZKU010000036.1"/>
</dbReference>
<sequence>MKVTSDVDAQRTVKVPVIFQDAQRGALDTASVRVTLKARETKTVTVALSLPNTAAQVKNCTVGTIEKS</sequence>
<dbReference type="EMBL" id="BNEE01000006">
    <property type="protein sequence ID" value="GHI89081.1"/>
    <property type="molecule type" value="Genomic_DNA"/>
</dbReference>
<comment type="caution">
    <text evidence="1">The sequence shown here is derived from an EMBL/GenBank/DDBJ whole genome shotgun (WGS) entry which is preliminary data.</text>
</comment>
<keyword evidence="2" id="KW-1185">Reference proteome</keyword>
<dbReference type="Proteomes" id="UP000600026">
    <property type="component" value="Unassembled WGS sequence"/>
</dbReference>
<proteinExistence type="predicted"/>
<evidence type="ECO:0000313" key="2">
    <source>
        <dbReference type="Proteomes" id="UP000600026"/>
    </source>
</evidence>
<reference evidence="1" key="1">
    <citation type="submission" date="2020-09" db="EMBL/GenBank/DDBJ databases">
        <title>Whole genome shotgun sequence of Streptomyces xanthophaeus NBRC 12829.</title>
        <authorList>
            <person name="Komaki H."/>
            <person name="Tamura T."/>
        </authorList>
    </citation>
    <scope>NUCLEOTIDE SEQUENCE</scope>
    <source>
        <strain evidence="1">NBRC 12829</strain>
    </source>
</reference>
<evidence type="ECO:0000313" key="1">
    <source>
        <dbReference type="EMBL" id="GHI89081.1"/>
    </source>
</evidence>
<dbReference type="AlphaFoldDB" id="A0A919H6K6"/>
<gene>
    <name evidence="1" type="ORF">Sxan_64450</name>
</gene>
<accession>A0A919H6K6</accession>